<keyword evidence="4 6" id="KW-0238">DNA-binding</keyword>
<feature type="region of interest" description="Disordered" evidence="7">
    <location>
        <begin position="280"/>
        <end position="311"/>
    </location>
</feature>
<dbReference type="GO" id="GO:0000160">
    <property type="term" value="P:phosphorelay signal transduction system"/>
    <property type="evidence" value="ECO:0007669"/>
    <property type="project" value="UniProtKB-KW"/>
</dbReference>
<keyword evidence="3" id="KW-0805">Transcription regulation</keyword>
<dbReference type="GO" id="GO:0003677">
    <property type="term" value="F:DNA binding"/>
    <property type="evidence" value="ECO:0007669"/>
    <property type="project" value="UniProtKB-UniRule"/>
</dbReference>
<dbReference type="InterPro" id="IPR011990">
    <property type="entry name" value="TPR-like_helical_dom_sf"/>
</dbReference>
<feature type="domain" description="OmpR/PhoB-type" evidence="8">
    <location>
        <begin position="8"/>
        <end position="109"/>
    </location>
</feature>
<dbReference type="PROSITE" id="PS51755">
    <property type="entry name" value="OMPR_PHOB"/>
    <property type="match status" value="1"/>
</dbReference>
<dbReference type="SUPFAM" id="SSF48452">
    <property type="entry name" value="TPR-like"/>
    <property type="match status" value="1"/>
</dbReference>
<dbReference type="InterPro" id="IPR001867">
    <property type="entry name" value="OmpR/PhoB-type_DNA-bd"/>
</dbReference>
<dbReference type="GO" id="GO:0006355">
    <property type="term" value="P:regulation of DNA-templated transcription"/>
    <property type="evidence" value="ECO:0007669"/>
    <property type="project" value="InterPro"/>
</dbReference>
<dbReference type="Gene3D" id="3.40.50.300">
    <property type="entry name" value="P-loop containing nucleotide triphosphate hydrolases"/>
    <property type="match status" value="1"/>
</dbReference>
<name>Q8GIP7_STRTE</name>
<organism evidence="9">
    <name type="scientific">Streptomyces tendae</name>
    <dbReference type="NCBI Taxonomy" id="1932"/>
    <lineage>
        <taxon>Bacteria</taxon>
        <taxon>Bacillati</taxon>
        <taxon>Actinomycetota</taxon>
        <taxon>Actinomycetes</taxon>
        <taxon>Kitasatosporales</taxon>
        <taxon>Streptomycetaceae</taxon>
        <taxon>Streptomyces</taxon>
    </lineage>
</organism>
<dbReference type="EMBL" id="AJ250878">
    <property type="protein sequence ID" value="CAC80806.1"/>
    <property type="molecule type" value="Genomic_DNA"/>
</dbReference>
<dbReference type="CDD" id="cd15831">
    <property type="entry name" value="BTAD"/>
    <property type="match status" value="1"/>
</dbReference>
<protein>
    <submittedName>
        <fullName evidence="9">Nikkomycin regulatory protein</fullName>
    </submittedName>
</protein>
<evidence type="ECO:0000256" key="7">
    <source>
        <dbReference type="SAM" id="MobiDB-lite"/>
    </source>
</evidence>
<dbReference type="InterPro" id="IPR051677">
    <property type="entry name" value="AfsR-DnrI-RedD_regulator"/>
</dbReference>
<sequence length="1062" mass="114702">MAYTAQEQQSASLADLSFEAFGVMTARRGAEQVPLGPPRHRAVLGLLLIRLGQVVPADQLIDELWGDSLPRRPQATLQTYLSHLRRVLTGRHGPIARCATRPPGYVLTVESDTFDLSRFESLVSQGQRHVADSRLQDARGAFDNALRLWRADPFLDLAAYTPLAEEAARLGLLRTTAVAAQADTLLALGEAGAAVALLRREVSLQPVDERLVGSLMTGLYRLGRQAEALQLYDRTRAYLSEELGVAPARELQRVHLALLRHELDDQTSAPAAVEVRVQPDTAAEREAEGPAPADGPVAVPEDGQRGTAPAAWSAFPCRGDALDALRSSITGALRGSGHTTAVVGEAGVGKTELVARATDQAQPPLPQAEVIRVNCRSSEGTPVGWVWQQVLRRLGIPFGTSFDDLRKQRAERHPVTTLSQPPSDRMDFLAQDALCEAILQYADGSPLLLVLEDVHLADRLTLDVLGLFCSRTQGRPVSVVITVREPGLGAGPETDGPLVDLLADSRTKVVHLDNLTEDYVRAAVTAQAGPGVDASVVRALYERSAGNPYLLDQLLADAGGARRLNDPRAADVVRAGIPTGVRSMLRRQFAGLPPRVLRLLQCCAVLGGEATLASLTAMLDDDGAGHDVLEEILATGLMRSDPDDPHRLVFRCGLIRDVLLAELRCQERAALHAGAVGVLGARHGDSPEASEQIAEHAWQAVLALPAEDVLPHLRRAGEQAIVDGDYRRAQTWFEHAHTLLGALPRDGGAASEQTLDLRSKLLYTASITRGYSNRQVAAEAGRVRKLYAATAGRSVEQAALLLWQFGAELITGRHAECVRHAEQLRVLAERSDAPEVRFYERIARGMLQLPSETADALAALTEAERIAEKLTPEQRERMTGRSQHGPRFMAANHRVLTLWLLGATDEARALCEELLVATGLDGTPVDQASAYYFHSLTAALDEDPDGAAASSGRGLDIARAHGLSHWTAMLQVCRSWALQQNGEAGALDSLESAIAELRERRLLIRLPLHMGLLAHAQHSSGAAEDARRTLRSSTAEARSRGELAYVSRALPFTRLCPLTPAS</sequence>
<feature type="compositionally biased region" description="Low complexity" evidence="7">
    <location>
        <begin position="289"/>
        <end position="301"/>
    </location>
</feature>
<evidence type="ECO:0000256" key="6">
    <source>
        <dbReference type="PROSITE-ProRule" id="PRU01091"/>
    </source>
</evidence>
<dbReference type="SMART" id="SM00382">
    <property type="entry name" value="AAA"/>
    <property type="match status" value="1"/>
</dbReference>
<feature type="DNA-binding region" description="OmpR/PhoB-type" evidence="6">
    <location>
        <begin position="8"/>
        <end position="109"/>
    </location>
</feature>
<keyword evidence="2" id="KW-0902">Two-component regulatory system</keyword>
<dbReference type="InterPro" id="IPR041664">
    <property type="entry name" value="AAA_16"/>
</dbReference>
<dbReference type="PANTHER" id="PTHR35807">
    <property type="entry name" value="TRANSCRIPTIONAL REGULATOR REDD-RELATED"/>
    <property type="match status" value="1"/>
</dbReference>
<dbReference type="Pfam" id="PF03704">
    <property type="entry name" value="BTAD"/>
    <property type="match status" value="1"/>
</dbReference>
<dbReference type="InterPro" id="IPR003593">
    <property type="entry name" value="AAA+_ATPase"/>
</dbReference>
<dbReference type="Gene3D" id="1.10.10.10">
    <property type="entry name" value="Winged helix-like DNA-binding domain superfamily/Winged helix DNA-binding domain"/>
    <property type="match status" value="1"/>
</dbReference>
<dbReference type="InterPro" id="IPR027417">
    <property type="entry name" value="P-loop_NTPase"/>
</dbReference>
<proteinExistence type="inferred from homology"/>
<keyword evidence="5" id="KW-0804">Transcription</keyword>
<evidence type="ECO:0000256" key="4">
    <source>
        <dbReference type="ARBA" id="ARBA00023125"/>
    </source>
</evidence>
<dbReference type="PANTHER" id="PTHR35807:SF1">
    <property type="entry name" value="TRANSCRIPTIONAL REGULATOR REDD"/>
    <property type="match status" value="1"/>
</dbReference>
<comment type="similarity">
    <text evidence="1">Belongs to the AfsR/DnrI/RedD regulatory family.</text>
</comment>
<evidence type="ECO:0000256" key="5">
    <source>
        <dbReference type="ARBA" id="ARBA00023163"/>
    </source>
</evidence>
<evidence type="ECO:0000256" key="3">
    <source>
        <dbReference type="ARBA" id="ARBA00023015"/>
    </source>
</evidence>
<dbReference type="SMART" id="SM01043">
    <property type="entry name" value="BTAD"/>
    <property type="match status" value="1"/>
</dbReference>
<evidence type="ECO:0000259" key="8">
    <source>
        <dbReference type="PROSITE" id="PS51755"/>
    </source>
</evidence>
<dbReference type="Gene3D" id="1.25.40.10">
    <property type="entry name" value="Tetratricopeptide repeat domain"/>
    <property type="match status" value="1"/>
</dbReference>
<dbReference type="SUPFAM" id="SSF52540">
    <property type="entry name" value="P-loop containing nucleoside triphosphate hydrolases"/>
    <property type="match status" value="1"/>
</dbReference>
<dbReference type="AlphaFoldDB" id="Q8GIP7"/>
<evidence type="ECO:0000313" key="9">
    <source>
        <dbReference type="EMBL" id="CAC80806.1"/>
    </source>
</evidence>
<dbReference type="InterPro" id="IPR005158">
    <property type="entry name" value="BTAD"/>
</dbReference>
<evidence type="ECO:0000256" key="1">
    <source>
        <dbReference type="ARBA" id="ARBA00005820"/>
    </source>
</evidence>
<dbReference type="SMART" id="SM00862">
    <property type="entry name" value="Trans_reg_C"/>
    <property type="match status" value="1"/>
</dbReference>
<evidence type="ECO:0000256" key="2">
    <source>
        <dbReference type="ARBA" id="ARBA00023012"/>
    </source>
</evidence>
<dbReference type="InterPro" id="IPR036388">
    <property type="entry name" value="WH-like_DNA-bd_sf"/>
</dbReference>
<dbReference type="Pfam" id="PF00486">
    <property type="entry name" value="Trans_reg_C"/>
    <property type="match status" value="1"/>
</dbReference>
<dbReference type="Pfam" id="PF13191">
    <property type="entry name" value="AAA_16"/>
    <property type="match status" value="1"/>
</dbReference>
<dbReference type="SUPFAM" id="SSF46894">
    <property type="entry name" value="C-terminal effector domain of the bipartite response regulators"/>
    <property type="match status" value="1"/>
</dbReference>
<reference evidence="9" key="1">
    <citation type="submission" date="1999-11" db="EMBL/GenBank/DDBJ databases">
        <title>Transcriptional regulation of nikkomycin biosynthesis genes by a pathway-specific regulatory protein.</title>
        <authorList>
            <person name="Schwarz W."/>
            <person name="Bormann C."/>
        </authorList>
    </citation>
    <scope>NUCLEOTIDE SEQUENCE</scope>
    <source>
        <strain evidence="9">Tue901</strain>
    </source>
</reference>
<dbReference type="InterPro" id="IPR016032">
    <property type="entry name" value="Sig_transdc_resp-reg_C-effctor"/>
</dbReference>
<accession>Q8GIP7</accession>